<reference evidence="3 4" key="1">
    <citation type="submission" date="2020-08" db="EMBL/GenBank/DDBJ databases">
        <title>Sequencing the genomes of 1000 actinobacteria strains.</title>
        <authorList>
            <person name="Klenk H.-P."/>
        </authorList>
    </citation>
    <scope>NUCLEOTIDE SEQUENCE [LARGE SCALE GENOMIC DNA]</scope>
    <source>
        <strain evidence="3 4">DSM 45809</strain>
    </source>
</reference>
<sequence>MSDPKTTPDPDQLRAEIEQTRADLGETVEALAAKTDVKGRAQRRIRADVEAAKERVVQATSAATDKVAQATSAASDKVTQATSAASDKVAQATSTATDKVTQATSTASDKVAGAKQQLAEASNHPRVRRALPAADLAIAGALAIAGTILVVRGRRA</sequence>
<evidence type="ECO:0000256" key="1">
    <source>
        <dbReference type="SAM" id="MobiDB-lite"/>
    </source>
</evidence>
<dbReference type="Pfam" id="PF12277">
    <property type="entry name" value="DUF3618"/>
    <property type="match status" value="1"/>
</dbReference>
<keyword evidence="2" id="KW-0812">Transmembrane</keyword>
<accession>A0A7W7H0Y9</accession>
<feature type="region of interest" description="Disordered" evidence="1">
    <location>
        <begin position="58"/>
        <end position="109"/>
    </location>
</feature>
<dbReference type="GO" id="GO:0004519">
    <property type="term" value="F:endonuclease activity"/>
    <property type="evidence" value="ECO:0007669"/>
    <property type="project" value="UniProtKB-KW"/>
</dbReference>
<dbReference type="Gene3D" id="1.20.120.20">
    <property type="entry name" value="Apolipoprotein"/>
    <property type="match status" value="1"/>
</dbReference>
<comment type="caution">
    <text evidence="3">The sequence shown here is derived from an EMBL/GenBank/DDBJ whole genome shotgun (WGS) entry which is preliminary data.</text>
</comment>
<protein>
    <submittedName>
        <fullName evidence="3">DsDNA-specific endonuclease/ATPase MutS2</fullName>
    </submittedName>
</protein>
<name>A0A7W7H0Y9_9ACTN</name>
<dbReference type="AlphaFoldDB" id="A0A7W7H0Y9"/>
<keyword evidence="3" id="KW-0255">Endonuclease</keyword>
<dbReference type="Proteomes" id="UP000546162">
    <property type="component" value="Unassembled WGS sequence"/>
</dbReference>
<keyword evidence="3" id="KW-0378">Hydrolase</keyword>
<dbReference type="RefSeq" id="WP_185042342.1">
    <property type="nucleotide sequence ID" value="NZ_BAABFG010000005.1"/>
</dbReference>
<dbReference type="InterPro" id="IPR022062">
    <property type="entry name" value="DUF3618"/>
</dbReference>
<keyword evidence="2" id="KW-1133">Transmembrane helix</keyword>
<feature type="compositionally biased region" description="Polar residues" evidence="1">
    <location>
        <begin position="58"/>
        <end position="108"/>
    </location>
</feature>
<evidence type="ECO:0000256" key="2">
    <source>
        <dbReference type="SAM" id="Phobius"/>
    </source>
</evidence>
<feature type="transmembrane region" description="Helical" evidence="2">
    <location>
        <begin position="130"/>
        <end position="151"/>
    </location>
</feature>
<keyword evidence="3" id="KW-0540">Nuclease</keyword>
<keyword evidence="4" id="KW-1185">Reference proteome</keyword>
<proteinExistence type="predicted"/>
<organism evidence="3 4">
    <name type="scientific">Actinoplanes octamycinicus</name>
    <dbReference type="NCBI Taxonomy" id="135948"/>
    <lineage>
        <taxon>Bacteria</taxon>
        <taxon>Bacillati</taxon>
        <taxon>Actinomycetota</taxon>
        <taxon>Actinomycetes</taxon>
        <taxon>Micromonosporales</taxon>
        <taxon>Micromonosporaceae</taxon>
        <taxon>Actinoplanes</taxon>
    </lineage>
</organism>
<evidence type="ECO:0000313" key="3">
    <source>
        <dbReference type="EMBL" id="MBB4741908.1"/>
    </source>
</evidence>
<dbReference type="EMBL" id="JACHNB010000001">
    <property type="protein sequence ID" value="MBB4741908.1"/>
    <property type="molecule type" value="Genomic_DNA"/>
</dbReference>
<gene>
    <name evidence="3" type="ORF">BJY16_005367</name>
</gene>
<keyword evidence="2" id="KW-0472">Membrane</keyword>
<evidence type="ECO:0000313" key="4">
    <source>
        <dbReference type="Proteomes" id="UP000546162"/>
    </source>
</evidence>